<dbReference type="PROSITE" id="PS51257">
    <property type="entry name" value="PROKAR_LIPOPROTEIN"/>
    <property type="match status" value="1"/>
</dbReference>
<protein>
    <submittedName>
        <fullName evidence="2">Uncharacterized protein</fullName>
    </submittedName>
</protein>
<dbReference type="AlphaFoldDB" id="A0A8H5BZ40"/>
<reference evidence="2 3" key="1">
    <citation type="journal article" date="2020" name="ISME J.">
        <title>Uncovering the hidden diversity of litter-decomposition mechanisms in mushroom-forming fungi.</title>
        <authorList>
            <person name="Floudas D."/>
            <person name="Bentzer J."/>
            <person name="Ahren D."/>
            <person name="Johansson T."/>
            <person name="Persson P."/>
            <person name="Tunlid A."/>
        </authorList>
    </citation>
    <scope>NUCLEOTIDE SEQUENCE [LARGE SCALE GENOMIC DNA]</scope>
    <source>
        <strain evidence="2 3">CBS 101986</strain>
    </source>
</reference>
<evidence type="ECO:0000256" key="1">
    <source>
        <dbReference type="SAM" id="MobiDB-lite"/>
    </source>
</evidence>
<accession>A0A8H5BZ40</accession>
<dbReference type="EMBL" id="JAACJJ010000001">
    <property type="protein sequence ID" value="KAF5331027.1"/>
    <property type="molecule type" value="Genomic_DNA"/>
</dbReference>
<feature type="compositionally biased region" description="Polar residues" evidence="1">
    <location>
        <begin position="41"/>
        <end position="53"/>
    </location>
</feature>
<sequence length="191" mass="21481">MRLAQPAQNHSASSACIFRETVQTALVLNERPSHRHPESHQCPSVSKPTTATTDTDRKPPKLVYIPRKFKKPPTDPAKLAQWRKLEVMKMRHKASPGDLKDKNSSLPPDQRLHVKLFVGDIEHIFWFRKTMGTGRALDLLVEQLKLKFPGNPPIKICLISSGDDESTYLQNDKLLADQVEDACSLVICPAP</sequence>
<evidence type="ECO:0000313" key="3">
    <source>
        <dbReference type="Proteomes" id="UP000567179"/>
    </source>
</evidence>
<gene>
    <name evidence="2" type="ORF">D9619_005721</name>
</gene>
<keyword evidence="3" id="KW-1185">Reference proteome</keyword>
<name>A0A8H5BZ40_9AGAR</name>
<dbReference type="Proteomes" id="UP000567179">
    <property type="component" value="Unassembled WGS sequence"/>
</dbReference>
<proteinExistence type="predicted"/>
<dbReference type="OrthoDB" id="431929at2759"/>
<feature type="region of interest" description="Disordered" evidence="1">
    <location>
        <begin position="32"/>
        <end position="59"/>
    </location>
</feature>
<comment type="caution">
    <text evidence="2">The sequence shown here is derived from an EMBL/GenBank/DDBJ whole genome shotgun (WGS) entry which is preliminary data.</text>
</comment>
<evidence type="ECO:0000313" key="2">
    <source>
        <dbReference type="EMBL" id="KAF5331027.1"/>
    </source>
</evidence>
<organism evidence="2 3">
    <name type="scientific">Psilocybe cf. subviscida</name>
    <dbReference type="NCBI Taxonomy" id="2480587"/>
    <lineage>
        <taxon>Eukaryota</taxon>
        <taxon>Fungi</taxon>
        <taxon>Dikarya</taxon>
        <taxon>Basidiomycota</taxon>
        <taxon>Agaricomycotina</taxon>
        <taxon>Agaricomycetes</taxon>
        <taxon>Agaricomycetidae</taxon>
        <taxon>Agaricales</taxon>
        <taxon>Agaricineae</taxon>
        <taxon>Strophariaceae</taxon>
        <taxon>Psilocybe</taxon>
    </lineage>
</organism>